<dbReference type="Proteomes" id="UP000274822">
    <property type="component" value="Unassembled WGS sequence"/>
</dbReference>
<evidence type="ECO:0000313" key="2">
    <source>
        <dbReference type="Proteomes" id="UP000274822"/>
    </source>
</evidence>
<comment type="caution">
    <text evidence="1">The sequence shown here is derived from an EMBL/GenBank/DDBJ whole genome shotgun (WGS) entry which is preliminary data.</text>
</comment>
<proteinExistence type="predicted"/>
<evidence type="ECO:0000313" key="1">
    <source>
        <dbReference type="EMBL" id="RUS27987.1"/>
    </source>
</evidence>
<organism evidence="1 2">
    <name type="scientific">Jimgerdemannia flammicorona</name>
    <dbReference type="NCBI Taxonomy" id="994334"/>
    <lineage>
        <taxon>Eukaryota</taxon>
        <taxon>Fungi</taxon>
        <taxon>Fungi incertae sedis</taxon>
        <taxon>Mucoromycota</taxon>
        <taxon>Mucoromycotina</taxon>
        <taxon>Endogonomycetes</taxon>
        <taxon>Endogonales</taxon>
        <taxon>Endogonaceae</taxon>
        <taxon>Jimgerdemannia</taxon>
    </lineage>
</organism>
<dbReference type="AlphaFoldDB" id="A0A433QE00"/>
<dbReference type="EMBL" id="RBNJ01007360">
    <property type="protein sequence ID" value="RUS27987.1"/>
    <property type="molecule type" value="Genomic_DNA"/>
</dbReference>
<reference evidence="1 2" key="1">
    <citation type="journal article" date="2018" name="New Phytol.">
        <title>Phylogenomics of Endogonaceae and evolution of mycorrhizas within Mucoromycota.</title>
        <authorList>
            <person name="Chang Y."/>
            <person name="Desiro A."/>
            <person name="Na H."/>
            <person name="Sandor L."/>
            <person name="Lipzen A."/>
            <person name="Clum A."/>
            <person name="Barry K."/>
            <person name="Grigoriev I.V."/>
            <person name="Martin F.M."/>
            <person name="Stajich J.E."/>
            <person name="Smith M.E."/>
            <person name="Bonito G."/>
            <person name="Spatafora J.W."/>
        </authorList>
    </citation>
    <scope>NUCLEOTIDE SEQUENCE [LARGE SCALE GENOMIC DNA]</scope>
    <source>
        <strain evidence="1 2">AD002</strain>
    </source>
</reference>
<sequence>MLDSTNLTNYYLTTNFTDIKTGKVLDSPAYAAYVFFFDPLPQLCKALCRLSEGYSEFGPRHPIMP</sequence>
<accession>A0A433QE00</accession>
<name>A0A433QE00_9FUNG</name>
<gene>
    <name evidence="1" type="ORF">BC938DRAFT_482488</name>
</gene>
<keyword evidence="2" id="KW-1185">Reference proteome</keyword>
<protein>
    <submittedName>
        <fullName evidence="1">Uncharacterized protein</fullName>
    </submittedName>
</protein>